<organism evidence="2">
    <name type="scientific">Rhizopus microsporus var. microsporus</name>
    <dbReference type="NCBI Taxonomy" id="86635"/>
    <lineage>
        <taxon>Eukaryota</taxon>
        <taxon>Fungi</taxon>
        <taxon>Fungi incertae sedis</taxon>
        <taxon>Mucoromycota</taxon>
        <taxon>Mucoromycotina</taxon>
        <taxon>Mucoromycetes</taxon>
        <taxon>Mucorales</taxon>
        <taxon>Mucorineae</taxon>
        <taxon>Rhizopodaceae</taxon>
        <taxon>Rhizopus</taxon>
    </lineage>
</organism>
<evidence type="ECO:0000256" key="1">
    <source>
        <dbReference type="SAM" id="Coils"/>
    </source>
</evidence>
<keyword evidence="1" id="KW-0175">Coiled coil</keyword>
<evidence type="ECO:0000313" key="2">
    <source>
        <dbReference type="EMBL" id="ORE08768.1"/>
    </source>
</evidence>
<reference evidence="2" key="1">
    <citation type="journal article" date="2016" name="Proc. Natl. Acad. Sci. U.S.A.">
        <title>Lipid metabolic changes in an early divergent fungus govern the establishment of a mutualistic symbiosis with endobacteria.</title>
        <authorList>
            <person name="Lastovetsky O.A."/>
            <person name="Gaspar M.L."/>
            <person name="Mondo S.J."/>
            <person name="LaButti K.M."/>
            <person name="Sandor L."/>
            <person name="Grigoriev I.V."/>
            <person name="Henry S.A."/>
            <person name="Pawlowska T.E."/>
        </authorList>
    </citation>
    <scope>NUCLEOTIDE SEQUENCE [LARGE SCALE GENOMIC DNA]</scope>
    <source>
        <strain evidence="2">ATCC 52814</strain>
    </source>
</reference>
<name>A0A1X0RA61_RHIZD</name>
<dbReference type="EMBL" id="KV921884">
    <property type="protein sequence ID" value="ORE08768.1"/>
    <property type="molecule type" value="Genomic_DNA"/>
</dbReference>
<feature type="coiled-coil region" evidence="1">
    <location>
        <begin position="3"/>
        <end position="30"/>
    </location>
</feature>
<feature type="non-terminal residue" evidence="2">
    <location>
        <position position="1"/>
    </location>
</feature>
<accession>A0A1X0RA61</accession>
<sequence length="60" mass="7002">PTLKQLQTELSAIKAEIARLQQQNASLCERLTLVCPVTVLETDFLSKEITRYPFFSEYYY</sequence>
<protein>
    <submittedName>
        <fullName evidence="2">Uncharacterized protein</fullName>
    </submittedName>
</protein>
<dbReference type="VEuPathDB" id="FungiDB:BCV72DRAFT_202891"/>
<gene>
    <name evidence="2" type="ORF">BCV72DRAFT_202891</name>
</gene>
<dbReference type="Proteomes" id="UP000242414">
    <property type="component" value="Unassembled WGS sequence"/>
</dbReference>
<dbReference type="AlphaFoldDB" id="A0A1X0RA61"/>
<proteinExistence type="predicted"/>